<dbReference type="Proteomes" id="UP000694427">
    <property type="component" value="Unplaced"/>
</dbReference>
<feature type="domain" description="Protein kinase" evidence="1">
    <location>
        <begin position="77"/>
        <end position="228"/>
    </location>
</feature>
<dbReference type="AlphaFoldDB" id="A0A8C1PUB8"/>
<proteinExistence type="predicted"/>
<dbReference type="InterPro" id="IPR000719">
    <property type="entry name" value="Prot_kinase_dom"/>
</dbReference>
<evidence type="ECO:0000259" key="1">
    <source>
        <dbReference type="PROSITE" id="PS50011"/>
    </source>
</evidence>
<dbReference type="Ensembl" id="ENSCCRT00010120055.1">
    <property type="protein sequence ID" value="ENSCCRP00010107889.1"/>
    <property type="gene ID" value="ENSCCRG00010047607.1"/>
</dbReference>
<dbReference type="Pfam" id="PF00069">
    <property type="entry name" value="Pkinase"/>
    <property type="match status" value="1"/>
</dbReference>
<dbReference type="GO" id="GO:0005524">
    <property type="term" value="F:ATP binding"/>
    <property type="evidence" value="ECO:0007669"/>
    <property type="project" value="InterPro"/>
</dbReference>
<evidence type="ECO:0000313" key="2">
    <source>
        <dbReference type="Ensembl" id="ENSCCRP00010107889.1"/>
    </source>
</evidence>
<reference evidence="2" key="1">
    <citation type="submission" date="2025-08" db="UniProtKB">
        <authorList>
            <consortium name="Ensembl"/>
        </authorList>
    </citation>
    <scope>IDENTIFICATION</scope>
</reference>
<accession>A0A8C1PUB8</accession>
<evidence type="ECO:0000313" key="3">
    <source>
        <dbReference type="Proteomes" id="UP000694427"/>
    </source>
</evidence>
<keyword evidence="3" id="KW-1185">Reference proteome</keyword>
<dbReference type="GO" id="GO:0004672">
    <property type="term" value="F:protein kinase activity"/>
    <property type="evidence" value="ECO:0007669"/>
    <property type="project" value="InterPro"/>
</dbReference>
<dbReference type="InterPro" id="IPR011009">
    <property type="entry name" value="Kinase-like_dom_sf"/>
</dbReference>
<reference evidence="2" key="2">
    <citation type="submission" date="2025-09" db="UniProtKB">
        <authorList>
            <consortium name="Ensembl"/>
        </authorList>
    </citation>
    <scope>IDENTIFICATION</scope>
</reference>
<protein>
    <submittedName>
        <fullName evidence="2">Si:ch211-27e6.1</fullName>
    </submittedName>
</protein>
<organism evidence="2 3">
    <name type="scientific">Cyprinus carpio</name>
    <name type="common">Common carp</name>
    <dbReference type="NCBI Taxonomy" id="7962"/>
    <lineage>
        <taxon>Eukaryota</taxon>
        <taxon>Metazoa</taxon>
        <taxon>Chordata</taxon>
        <taxon>Craniata</taxon>
        <taxon>Vertebrata</taxon>
        <taxon>Euteleostomi</taxon>
        <taxon>Actinopterygii</taxon>
        <taxon>Neopterygii</taxon>
        <taxon>Teleostei</taxon>
        <taxon>Ostariophysi</taxon>
        <taxon>Cypriniformes</taxon>
        <taxon>Cyprinidae</taxon>
        <taxon>Cyprininae</taxon>
        <taxon>Cyprinus</taxon>
    </lineage>
</organism>
<sequence length="228" mass="26412">MDIFALSTLVVNFKKQETDREKCKGKQQAWLWRRRSERGASREGISGVKESVHLEEKRKNPNAKFCAKFDPRITARYDIKALIGHGSFSRVVHDEHRCTRQPFAIKLLEVKGREGHDVCQVELRVLRRVNYSNIIRLAEVFETQHQVYFVLELATGGELLERVVTRGTFREQDSTKALMMLSSGVCYLHMLGDIHRETRKPAVLPSGTGLAIDHNRFLDLLVRRTRRR</sequence>
<dbReference type="SMART" id="SM00220">
    <property type="entry name" value="S_TKc"/>
    <property type="match status" value="1"/>
</dbReference>
<name>A0A8C1PUB8_CYPCA</name>
<dbReference type="Gene3D" id="1.10.510.10">
    <property type="entry name" value="Transferase(Phosphotransferase) domain 1"/>
    <property type="match status" value="1"/>
</dbReference>
<dbReference type="PROSITE" id="PS50011">
    <property type="entry name" value="PROTEIN_KINASE_DOM"/>
    <property type="match status" value="1"/>
</dbReference>
<dbReference type="PANTHER" id="PTHR24347">
    <property type="entry name" value="SERINE/THREONINE-PROTEIN KINASE"/>
    <property type="match status" value="1"/>
</dbReference>
<dbReference type="SUPFAM" id="SSF56112">
    <property type="entry name" value="Protein kinase-like (PK-like)"/>
    <property type="match status" value="1"/>
</dbReference>